<proteinExistence type="predicted"/>
<name>A0AAV9S722_9TELE</name>
<organism evidence="2 3">
    <name type="scientific">Crenichthys baileyi</name>
    <name type="common">White River springfish</name>
    <dbReference type="NCBI Taxonomy" id="28760"/>
    <lineage>
        <taxon>Eukaryota</taxon>
        <taxon>Metazoa</taxon>
        <taxon>Chordata</taxon>
        <taxon>Craniata</taxon>
        <taxon>Vertebrata</taxon>
        <taxon>Euteleostomi</taxon>
        <taxon>Actinopterygii</taxon>
        <taxon>Neopterygii</taxon>
        <taxon>Teleostei</taxon>
        <taxon>Neoteleostei</taxon>
        <taxon>Acanthomorphata</taxon>
        <taxon>Ovalentaria</taxon>
        <taxon>Atherinomorphae</taxon>
        <taxon>Cyprinodontiformes</taxon>
        <taxon>Goodeidae</taxon>
        <taxon>Crenichthys</taxon>
    </lineage>
</organism>
<accession>A0AAV9S722</accession>
<feature type="region of interest" description="Disordered" evidence="1">
    <location>
        <begin position="140"/>
        <end position="164"/>
    </location>
</feature>
<evidence type="ECO:0000313" key="3">
    <source>
        <dbReference type="Proteomes" id="UP001311232"/>
    </source>
</evidence>
<comment type="caution">
    <text evidence="2">The sequence shown here is derived from an EMBL/GenBank/DDBJ whole genome shotgun (WGS) entry which is preliminary data.</text>
</comment>
<protein>
    <submittedName>
        <fullName evidence="2">Uncharacterized protein</fullName>
    </submittedName>
</protein>
<gene>
    <name evidence="2" type="ORF">CRENBAI_015752</name>
</gene>
<dbReference type="Proteomes" id="UP001311232">
    <property type="component" value="Unassembled WGS sequence"/>
</dbReference>
<keyword evidence="3" id="KW-1185">Reference proteome</keyword>
<evidence type="ECO:0000313" key="2">
    <source>
        <dbReference type="EMBL" id="KAK5616878.1"/>
    </source>
</evidence>
<dbReference type="EMBL" id="JAHHUM010000869">
    <property type="protein sequence ID" value="KAK5616878.1"/>
    <property type="molecule type" value="Genomic_DNA"/>
</dbReference>
<sequence length="164" mass="17220">MTEEQRHVDQAGERLIGFRAGEELFRCYSHFLSSFLEVRGPTGSIPGSCSCSGGARDRAAFTPGFCGLGGAQGRVASISWTLTAPSRIRRAPSQIYRVLPLTAGVGTQRLVGSMVGFVAGTSGFIGDLQIFGSLVAGLRSSGGPHGHRRPPELCLHGTTSESPT</sequence>
<reference evidence="2 3" key="1">
    <citation type="submission" date="2021-06" db="EMBL/GenBank/DDBJ databases">
        <authorList>
            <person name="Palmer J.M."/>
        </authorList>
    </citation>
    <scope>NUCLEOTIDE SEQUENCE [LARGE SCALE GENOMIC DNA]</scope>
    <source>
        <strain evidence="2 3">MEX-2019</strain>
        <tissue evidence="2">Muscle</tissue>
    </source>
</reference>
<dbReference type="AlphaFoldDB" id="A0AAV9S722"/>
<evidence type="ECO:0000256" key="1">
    <source>
        <dbReference type="SAM" id="MobiDB-lite"/>
    </source>
</evidence>